<dbReference type="EMBL" id="QGNW01001471">
    <property type="protein sequence ID" value="RVW39817.1"/>
    <property type="molecule type" value="Genomic_DNA"/>
</dbReference>
<dbReference type="PROSITE" id="PS51375">
    <property type="entry name" value="PPR"/>
    <property type="match status" value="3"/>
</dbReference>
<protein>
    <submittedName>
        <fullName evidence="3">Pentatricopeptide repeat-containing protein, mitochondrial</fullName>
    </submittedName>
</protein>
<dbReference type="GO" id="GO:0003723">
    <property type="term" value="F:RNA binding"/>
    <property type="evidence" value="ECO:0007669"/>
    <property type="project" value="InterPro"/>
</dbReference>
<gene>
    <name evidence="3" type="primary">PCMP-E102_0</name>
    <name evidence="3" type="ORF">CK203_074653</name>
</gene>
<dbReference type="FunFam" id="1.25.40.10:FF:000442">
    <property type="entry name" value="Pentatricopeptide repeat-containing protein At3g49710"/>
    <property type="match status" value="1"/>
</dbReference>
<dbReference type="InterPro" id="IPR011990">
    <property type="entry name" value="TPR-like_helical_dom_sf"/>
</dbReference>
<name>A0A438DWP5_VITVI</name>
<evidence type="ECO:0000256" key="2">
    <source>
        <dbReference type="PROSITE-ProRule" id="PRU00708"/>
    </source>
</evidence>
<dbReference type="InterPro" id="IPR046960">
    <property type="entry name" value="PPR_At4g14850-like_plant"/>
</dbReference>
<dbReference type="Pfam" id="PF20431">
    <property type="entry name" value="E_motif"/>
    <property type="match status" value="1"/>
</dbReference>
<dbReference type="NCBIfam" id="TIGR00756">
    <property type="entry name" value="PPR"/>
    <property type="match status" value="3"/>
</dbReference>
<feature type="repeat" description="PPR" evidence="2">
    <location>
        <begin position="148"/>
        <end position="182"/>
    </location>
</feature>
<keyword evidence="1" id="KW-0677">Repeat</keyword>
<organism evidence="3 4">
    <name type="scientific">Vitis vinifera</name>
    <name type="common">Grape</name>
    <dbReference type="NCBI Taxonomy" id="29760"/>
    <lineage>
        <taxon>Eukaryota</taxon>
        <taxon>Viridiplantae</taxon>
        <taxon>Streptophyta</taxon>
        <taxon>Embryophyta</taxon>
        <taxon>Tracheophyta</taxon>
        <taxon>Spermatophyta</taxon>
        <taxon>Magnoliopsida</taxon>
        <taxon>eudicotyledons</taxon>
        <taxon>Gunneridae</taxon>
        <taxon>Pentapetalae</taxon>
        <taxon>rosids</taxon>
        <taxon>Vitales</taxon>
        <taxon>Vitaceae</taxon>
        <taxon>Viteae</taxon>
        <taxon>Vitis</taxon>
    </lineage>
</organism>
<dbReference type="AlphaFoldDB" id="A0A438DWP5"/>
<feature type="repeat" description="PPR" evidence="2">
    <location>
        <begin position="280"/>
        <end position="314"/>
    </location>
</feature>
<dbReference type="PANTHER" id="PTHR47926">
    <property type="entry name" value="PENTATRICOPEPTIDE REPEAT-CONTAINING PROTEIN"/>
    <property type="match status" value="1"/>
</dbReference>
<evidence type="ECO:0000313" key="3">
    <source>
        <dbReference type="EMBL" id="RVW39817.1"/>
    </source>
</evidence>
<proteinExistence type="predicted"/>
<dbReference type="InterPro" id="IPR002885">
    <property type="entry name" value="PPR_rpt"/>
</dbReference>
<dbReference type="FunFam" id="1.25.40.10:FF:000144">
    <property type="entry name" value="Pentatricopeptide repeat-containing protein, mitochondrial"/>
    <property type="match status" value="1"/>
</dbReference>
<dbReference type="GO" id="GO:0009451">
    <property type="term" value="P:RNA modification"/>
    <property type="evidence" value="ECO:0007669"/>
    <property type="project" value="InterPro"/>
</dbReference>
<reference evidence="3 4" key="1">
    <citation type="journal article" date="2018" name="PLoS Genet.">
        <title>Population sequencing reveals clonal diversity and ancestral inbreeding in the grapevine cultivar Chardonnay.</title>
        <authorList>
            <person name="Roach M.J."/>
            <person name="Johnson D.L."/>
            <person name="Bohlmann J."/>
            <person name="van Vuuren H.J."/>
            <person name="Jones S.J."/>
            <person name="Pretorius I.S."/>
            <person name="Schmidt S.A."/>
            <person name="Borneman A.R."/>
        </authorList>
    </citation>
    <scope>NUCLEOTIDE SEQUENCE [LARGE SCALE GENOMIC DNA]</scope>
    <source>
        <strain evidence="4">cv. Chardonnay</strain>
        <tissue evidence="3">Leaf</tissue>
    </source>
</reference>
<dbReference type="Pfam" id="PF12854">
    <property type="entry name" value="PPR_1"/>
    <property type="match status" value="1"/>
</dbReference>
<dbReference type="Pfam" id="PF13041">
    <property type="entry name" value="PPR_2"/>
    <property type="match status" value="2"/>
</dbReference>
<evidence type="ECO:0000313" key="4">
    <source>
        <dbReference type="Proteomes" id="UP000288805"/>
    </source>
</evidence>
<sequence>MHSIVYKTLHSLAKFKPQRETHALACNQLKESQRIHGRAIKLGTTILEPDIVCSYSASKALWDACKLFDEVPNWDVVSATATIGCFARYHHHEEASISSQGCRQLHACAIKMGLESNVFVGSAVVDFYAKLTSINEAQKAFEDTHEPNVVSYTTLIRGYLKKERFDDALALFRKMPERNVVSWNAMISGYSQMGYNEEAVNLFVVMLREGTLPNERTFPCAISAVANIAALGMGRSFHGSAVKFLGKFDVFIGNSLVSFYAKCGSMEESLLVFNTLPKKNIVSWNALICGYANHGRGMEAIYFFEKMQDTGLRPNSVTLLGLLLACNHSGLVDKGYSYFNKARVEEPGLLTPEHHASLLGGCRIHSNMELGELAARKILALDPEDVSSYVMLSNAHSAAGRWQSVSMIRKEMREKRMKGVPGESDFLFARSGKRARTGTILMMKRYPEAVAGKHRTILVNMATIHELVKA</sequence>
<dbReference type="Proteomes" id="UP000288805">
    <property type="component" value="Unassembled WGS sequence"/>
</dbReference>
<comment type="caution">
    <text evidence="3">The sequence shown here is derived from an EMBL/GenBank/DDBJ whole genome shotgun (WGS) entry which is preliminary data.</text>
</comment>
<dbReference type="SUPFAM" id="SSF48452">
    <property type="entry name" value="TPR-like"/>
    <property type="match status" value="1"/>
</dbReference>
<dbReference type="PANTHER" id="PTHR47926:SF357">
    <property type="entry name" value="PENTATRICOPEPTIDE REPEAT-CONTAINING PROTEIN"/>
    <property type="match status" value="1"/>
</dbReference>
<feature type="repeat" description="PPR" evidence="2">
    <location>
        <begin position="183"/>
        <end position="213"/>
    </location>
</feature>
<dbReference type="InterPro" id="IPR046848">
    <property type="entry name" value="E_motif"/>
</dbReference>
<evidence type="ECO:0000256" key="1">
    <source>
        <dbReference type="ARBA" id="ARBA00022737"/>
    </source>
</evidence>
<dbReference type="Gene3D" id="1.25.40.10">
    <property type="entry name" value="Tetratricopeptide repeat domain"/>
    <property type="match status" value="3"/>
</dbReference>
<accession>A0A438DWP5</accession>